<reference evidence="1" key="1">
    <citation type="submission" date="2023-10" db="EMBL/GenBank/DDBJ databases">
        <authorList>
            <person name="Chen Y."/>
            <person name="Shah S."/>
            <person name="Dougan E. K."/>
            <person name="Thang M."/>
            <person name="Chan C."/>
        </authorList>
    </citation>
    <scope>NUCLEOTIDE SEQUENCE [LARGE SCALE GENOMIC DNA]</scope>
</reference>
<dbReference type="EMBL" id="CAUYUJ010009199">
    <property type="protein sequence ID" value="CAK0826101.1"/>
    <property type="molecule type" value="Genomic_DNA"/>
</dbReference>
<keyword evidence="2" id="KW-1185">Reference proteome</keyword>
<accession>A0ABN9S2W5</accession>
<gene>
    <name evidence="1" type="ORF">PCOR1329_LOCUS26050</name>
</gene>
<name>A0ABN9S2W5_9DINO</name>
<organism evidence="1 2">
    <name type="scientific">Prorocentrum cordatum</name>
    <dbReference type="NCBI Taxonomy" id="2364126"/>
    <lineage>
        <taxon>Eukaryota</taxon>
        <taxon>Sar</taxon>
        <taxon>Alveolata</taxon>
        <taxon>Dinophyceae</taxon>
        <taxon>Prorocentrales</taxon>
        <taxon>Prorocentraceae</taxon>
        <taxon>Prorocentrum</taxon>
    </lineage>
</organism>
<feature type="non-terminal residue" evidence="1">
    <location>
        <position position="71"/>
    </location>
</feature>
<dbReference type="Proteomes" id="UP001189429">
    <property type="component" value="Unassembled WGS sequence"/>
</dbReference>
<evidence type="ECO:0000313" key="1">
    <source>
        <dbReference type="EMBL" id="CAK0826101.1"/>
    </source>
</evidence>
<proteinExistence type="predicted"/>
<sequence>MATDPAAAAARVGNQTMVFCEGDPLRPTLLEQMPAEVQDEFRRLPRGLQMLLLSSMASQESVQGRIAEAHE</sequence>
<protein>
    <submittedName>
        <fullName evidence="1">Uncharacterized protein</fullName>
    </submittedName>
</protein>
<evidence type="ECO:0000313" key="2">
    <source>
        <dbReference type="Proteomes" id="UP001189429"/>
    </source>
</evidence>
<comment type="caution">
    <text evidence="1">The sequence shown here is derived from an EMBL/GenBank/DDBJ whole genome shotgun (WGS) entry which is preliminary data.</text>
</comment>